<reference evidence="6 7" key="1">
    <citation type="journal article" date="2017" name="Int. J. Syst. Evol. Microbiol.">
        <title>Jeotgalibaca porci sp. nov. and Jeotgalibaca arthritidis sp. nov., isolated from pigs, and emended description of the genus Jeotgalibaca.</title>
        <authorList>
            <person name="Zamora L."/>
            <person name="Perez-Sancho M."/>
            <person name="Dominguez L."/>
            <person name="Fernandez-Garayzabal J.F."/>
            <person name="Vela A.I."/>
        </authorList>
    </citation>
    <scope>NUCLEOTIDE SEQUENCE [LARGE SCALE GENOMIC DNA]</scope>
    <source>
        <strain evidence="6 7">CECT 9157</strain>
    </source>
</reference>
<keyword evidence="2" id="KW-0067">ATP-binding</keyword>
<dbReference type="GO" id="GO:0006270">
    <property type="term" value="P:DNA replication initiation"/>
    <property type="evidence" value="ECO:0007669"/>
    <property type="project" value="TreeGrafter"/>
</dbReference>
<gene>
    <name evidence="6" type="ORF">G7057_07040</name>
</gene>
<feature type="domain" description="Helicase ATP-binding" evidence="4">
    <location>
        <begin position="116"/>
        <end position="268"/>
    </location>
</feature>
<dbReference type="Gene3D" id="3.40.50.300">
    <property type="entry name" value="P-loop containing nucleotide triphosphate hydrolases"/>
    <property type="match status" value="2"/>
</dbReference>
<dbReference type="PROSITE" id="PS51192">
    <property type="entry name" value="HELICASE_ATP_BIND_1"/>
    <property type="match status" value="1"/>
</dbReference>
<dbReference type="GO" id="GO:0006310">
    <property type="term" value="P:DNA recombination"/>
    <property type="evidence" value="ECO:0007669"/>
    <property type="project" value="TreeGrafter"/>
</dbReference>
<evidence type="ECO:0000313" key="6">
    <source>
        <dbReference type="EMBL" id="QII82211.1"/>
    </source>
</evidence>
<feature type="domain" description="Helicase C-terminal" evidence="5">
    <location>
        <begin position="303"/>
        <end position="453"/>
    </location>
</feature>
<keyword evidence="3" id="KW-0238">DNA-binding</keyword>
<dbReference type="InterPro" id="IPR006935">
    <property type="entry name" value="Helicase/UvrB_N"/>
</dbReference>
<dbReference type="InterPro" id="IPR014001">
    <property type="entry name" value="Helicase_ATP-bd"/>
</dbReference>
<dbReference type="Pfam" id="PF00271">
    <property type="entry name" value="Helicase_C"/>
    <property type="match status" value="1"/>
</dbReference>
<dbReference type="GO" id="GO:0006302">
    <property type="term" value="P:double-strand break repair"/>
    <property type="evidence" value="ECO:0007669"/>
    <property type="project" value="TreeGrafter"/>
</dbReference>
<evidence type="ECO:0000256" key="1">
    <source>
        <dbReference type="ARBA" id="ARBA00022741"/>
    </source>
</evidence>
<dbReference type="GO" id="GO:0003677">
    <property type="term" value="F:DNA binding"/>
    <property type="evidence" value="ECO:0007669"/>
    <property type="project" value="UniProtKB-KW"/>
</dbReference>
<keyword evidence="6" id="KW-0347">Helicase</keyword>
<organism evidence="6 7">
    <name type="scientific">Jeotgalibaca arthritidis</name>
    <dbReference type="NCBI Taxonomy" id="1868794"/>
    <lineage>
        <taxon>Bacteria</taxon>
        <taxon>Bacillati</taxon>
        <taxon>Bacillota</taxon>
        <taxon>Bacilli</taxon>
        <taxon>Lactobacillales</taxon>
        <taxon>Carnobacteriaceae</taxon>
        <taxon>Jeotgalibaca</taxon>
    </lineage>
</organism>
<dbReference type="SUPFAM" id="SSF52540">
    <property type="entry name" value="P-loop containing nucleoside triphosphate hydrolases"/>
    <property type="match status" value="1"/>
</dbReference>
<dbReference type="PANTHER" id="PTHR30580">
    <property type="entry name" value="PRIMOSOMAL PROTEIN N"/>
    <property type="match status" value="1"/>
</dbReference>
<dbReference type="SMART" id="SM00487">
    <property type="entry name" value="DEXDc"/>
    <property type="match status" value="1"/>
</dbReference>
<name>A0A6G7KAH2_9LACT</name>
<dbReference type="Pfam" id="PF04851">
    <property type="entry name" value="ResIII"/>
    <property type="match status" value="1"/>
</dbReference>
<dbReference type="SMART" id="SM00490">
    <property type="entry name" value="HELICc"/>
    <property type="match status" value="1"/>
</dbReference>
<dbReference type="RefSeq" id="WP_166162321.1">
    <property type="nucleotide sequence ID" value="NZ_CP049740.1"/>
</dbReference>
<dbReference type="PANTHER" id="PTHR30580:SF1">
    <property type="entry name" value="COMF OPERON PROTEIN 1"/>
    <property type="match status" value="1"/>
</dbReference>
<evidence type="ECO:0000259" key="5">
    <source>
        <dbReference type="PROSITE" id="PS51194"/>
    </source>
</evidence>
<proteinExistence type="predicted"/>
<dbReference type="Proteomes" id="UP000501451">
    <property type="component" value="Chromosome"/>
</dbReference>
<dbReference type="InterPro" id="IPR001650">
    <property type="entry name" value="Helicase_C-like"/>
</dbReference>
<dbReference type="CDD" id="cd17925">
    <property type="entry name" value="DEXDc_ComFA"/>
    <property type="match status" value="1"/>
</dbReference>
<dbReference type="EMBL" id="CP049740">
    <property type="protein sequence ID" value="QII82211.1"/>
    <property type="molecule type" value="Genomic_DNA"/>
</dbReference>
<sequence>MEQQLYGRAILQTEWQGNQVILDQIAIKTAAFQKTTSGWQCQRCGTNQQEFLISGPCHCGNHCFYCSQCLAMGKIKRCSFLYGLEEKNDFVIDHLPLLKWEGSLSAEQERASADCLRSYDKRERRLIWAVAGAGKTEMIFQVIARCLTEKGRVCIASPRIDVCLELYPRFKAAFPYIPIVLLHGQIEEDYQYSPFVIATTHQLLRFQSAFDLLVIDEVDSFPYYNNAMLNFATEKAVKASGCLLYLTATPPQKMQKMVQNKQLAATILPGRYHGYPLVEAQCVWVGDWRKAIRQKKGGSCLKLIDRHLKSSRRFILFLPHIQLMLELEKQLKETYPDKRFASVSSEDPKRIEKVEAMRAEAYNCLLSTTILERGVTFRDIDVLVLGAEDAVFTESSLVQIAGRVGRHRDYPSGSVCFAHYGYTKAMKRACRQIKRMNQRARKGGLLHGELLDV</sequence>
<evidence type="ECO:0000313" key="7">
    <source>
        <dbReference type="Proteomes" id="UP000501451"/>
    </source>
</evidence>
<dbReference type="GO" id="GO:0043138">
    <property type="term" value="F:3'-5' DNA helicase activity"/>
    <property type="evidence" value="ECO:0007669"/>
    <property type="project" value="TreeGrafter"/>
</dbReference>
<evidence type="ECO:0000256" key="3">
    <source>
        <dbReference type="ARBA" id="ARBA00023125"/>
    </source>
</evidence>
<evidence type="ECO:0000256" key="2">
    <source>
        <dbReference type="ARBA" id="ARBA00022840"/>
    </source>
</evidence>
<dbReference type="GO" id="GO:0005524">
    <property type="term" value="F:ATP binding"/>
    <property type="evidence" value="ECO:0007669"/>
    <property type="project" value="UniProtKB-KW"/>
</dbReference>
<dbReference type="InterPro" id="IPR027417">
    <property type="entry name" value="P-loop_NTPase"/>
</dbReference>
<dbReference type="GO" id="GO:0016787">
    <property type="term" value="F:hydrolase activity"/>
    <property type="evidence" value="ECO:0007669"/>
    <property type="project" value="InterPro"/>
</dbReference>
<keyword evidence="1" id="KW-0547">Nucleotide-binding</keyword>
<dbReference type="AlphaFoldDB" id="A0A6G7KAH2"/>
<keyword evidence="6" id="KW-0378">Hydrolase</keyword>
<accession>A0A6G7KAH2</accession>
<protein>
    <submittedName>
        <fullName evidence="6">DEAD/DEAH box helicase family protein</fullName>
    </submittedName>
</protein>
<dbReference type="KEGG" id="jar:G7057_07040"/>
<evidence type="ECO:0000259" key="4">
    <source>
        <dbReference type="PROSITE" id="PS51192"/>
    </source>
</evidence>
<keyword evidence="7" id="KW-1185">Reference proteome</keyword>
<dbReference type="PROSITE" id="PS51194">
    <property type="entry name" value="HELICASE_CTER"/>
    <property type="match status" value="1"/>
</dbReference>